<keyword evidence="5" id="KW-1185">Reference proteome</keyword>
<feature type="region of interest" description="Disordered" evidence="1">
    <location>
        <begin position="1"/>
        <end position="54"/>
    </location>
</feature>
<proteinExistence type="predicted"/>
<sequence length="374" mass="41550">MRRPRRLAAVAKTRRRPPRPAIADDAAQARRRPARPAAPGQHEPGGHYDDKELTEHAKALVSSSPIKLPKLHSKADYKSWRSEEEAEGLRRAKYHEWFEALKNKAFSALALSLSFDLQTTFKIDDIRDNTDAAALLFTRITQHFKAGDGISPDYLLQEFVARRLKSGETVTVYVDNVARKVTLLHQPNGEFTEWQHASLLLSNCVEVYQGLARELCHDRRSFAVADAVQRRRAVEHLHGQTRQSSQTLKASQVSATKGNDKCKAHPASAVSNSAIGARTSQTRSRRRTALIGHWYSECTTNIGILLQPELAATDKTRKQHQKKALSSLVTYVSQTDSGAATRSQYGGAIMQPSKAATVVTLQSFTYFRGPVGVT</sequence>
<dbReference type="EMBL" id="QXFV01000217">
    <property type="protein sequence ID" value="KAE9045309.1"/>
    <property type="molecule type" value="Genomic_DNA"/>
</dbReference>
<evidence type="ECO:0000313" key="4">
    <source>
        <dbReference type="Proteomes" id="UP000429607"/>
    </source>
</evidence>
<evidence type="ECO:0000256" key="1">
    <source>
        <dbReference type="SAM" id="MobiDB-lite"/>
    </source>
</evidence>
<evidence type="ECO:0000313" key="5">
    <source>
        <dbReference type="Proteomes" id="UP000434957"/>
    </source>
</evidence>
<comment type="caution">
    <text evidence="3">The sequence shown here is derived from an EMBL/GenBank/DDBJ whole genome shotgun (WGS) entry which is preliminary data.</text>
</comment>
<accession>A0A6A4FW50</accession>
<gene>
    <name evidence="2" type="ORF">PR001_g5028</name>
    <name evidence="3" type="ORF">PR003_g5179</name>
</gene>
<dbReference type="AlphaFoldDB" id="A0A6A4FW50"/>
<feature type="compositionally biased region" description="Polar residues" evidence="1">
    <location>
        <begin position="240"/>
        <end position="257"/>
    </location>
</feature>
<reference evidence="3 5" key="1">
    <citation type="submission" date="2018-08" db="EMBL/GenBank/DDBJ databases">
        <title>Genomic investigation of the strawberry pathogen Phytophthora fragariae indicates pathogenicity is determined by transcriptional variation in three key races.</title>
        <authorList>
            <person name="Adams T.M."/>
            <person name="Armitage A.D."/>
            <person name="Sobczyk M.K."/>
            <person name="Bates H.J."/>
            <person name="Dunwell J.M."/>
            <person name="Nellist C.F."/>
            <person name="Harrison R.J."/>
        </authorList>
    </citation>
    <scope>NUCLEOTIDE SEQUENCE [LARGE SCALE GENOMIC DNA]</scope>
    <source>
        <strain evidence="2 4">SCRP249</strain>
        <strain evidence="3 5">SCRP333</strain>
    </source>
</reference>
<dbReference type="Proteomes" id="UP000429607">
    <property type="component" value="Unassembled WGS sequence"/>
</dbReference>
<feature type="compositionally biased region" description="Basic and acidic residues" evidence="1">
    <location>
        <begin position="44"/>
        <end position="54"/>
    </location>
</feature>
<name>A0A6A4FW50_9STRA</name>
<dbReference type="Proteomes" id="UP000434957">
    <property type="component" value="Unassembled WGS sequence"/>
</dbReference>
<feature type="region of interest" description="Disordered" evidence="1">
    <location>
        <begin position="236"/>
        <end position="270"/>
    </location>
</feature>
<protein>
    <submittedName>
        <fullName evidence="3">Uncharacterized protein</fullName>
    </submittedName>
</protein>
<organism evidence="3 5">
    <name type="scientific">Phytophthora rubi</name>
    <dbReference type="NCBI Taxonomy" id="129364"/>
    <lineage>
        <taxon>Eukaryota</taxon>
        <taxon>Sar</taxon>
        <taxon>Stramenopiles</taxon>
        <taxon>Oomycota</taxon>
        <taxon>Peronosporomycetes</taxon>
        <taxon>Peronosporales</taxon>
        <taxon>Peronosporaceae</taxon>
        <taxon>Phytophthora</taxon>
    </lineage>
</organism>
<dbReference type="EMBL" id="QXFT01000210">
    <property type="protein sequence ID" value="KAE9350827.1"/>
    <property type="molecule type" value="Genomic_DNA"/>
</dbReference>
<evidence type="ECO:0000313" key="3">
    <source>
        <dbReference type="EMBL" id="KAE9350827.1"/>
    </source>
</evidence>
<feature type="compositionally biased region" description="Basic residues" evidence="1">
    <location>
        <begin position="1"/>
        <end position="18"/>
    </location>
</feature>
<evidence type="ECO:0000313" key="2">
    <source>
        <dbReference type="EMBL" id="KAE9045309.1"/>
    </source>
</evidence>